<organism evidence="13 14">
    <name type="scientific">Aliibacillus thermotolerans</name>
    <dbReference type="NCBI Taxonomy" id="1834418"/>
    <lineage>
        <taxon>Bacteria</taxon>
        <taxon>Bacillati</taxon>
        <taxon>Bacillota</taxon>
        <taxon>Bacilli</taxon>
        <taxon>Bacillales</taxon>
        <taxon>Bacillaceae</taxon>
        <taxon>Aliibacillus</taxon>
    </lineage>
</organism>
<dbReference type="Pfam" id="PF07831">
    <property type="entry name" value="PYNP_C"/>
    <property type="match status" value="1"/>
</dbReference>
<gene>
    <name evidence="13" type="ORF">ACFPTR_09095</name>
</gene>
<evidence type="ECO:0000259" key="12">
    <source>
        <dbReference type="SMART" id="SM00941"/>
    </source>
</evidence>
<evidence type="ECO:0000256" key="8">
    <source>
        <dbReference type="ARBA" id="ARBA00022676"/>
    </source>
</evidence>
<name>A0ABW0U7A6_9BACI</name>
<proteinExistence type="inferred from homology"/>
<accession>A0ABW0U7A6</accession>
<evidence type="ECO:0000256" key="2">
    <source>
        <dbReference type="ARBA" id="ARBA00001958"/>
    </source>
</evidence>
<evidence type="ECO:0000313" key="13">
    <source>
        <dbReference type="EMBL" id="MFC5629028.1"/>
    </source>
</evidence>
<evidence type="ECO:0000256" key="5">
    <source>
        <dbReference type="ARBA" id="ARBA00011738"/>
    </source>
</evidence>
<dbReference type="Gene3D" id="3.90.1170.30">
    <property type="entry name" value="Pyrimidine nucleoside phosphorylase-like, C-terminal domain"/>
    <property type="match status" value="1"/>
</dbReference>
<evidence type="ECO:0000256" key="4">
    <source>
        <dbReference type="ARBA" id="ARBA00006915"/>
    </source>
</evidence>
<keyword evidence="14" id="KW-1185">Reference proteome</keyword>
<dbReference type="Pfam" id="PF00591">
    <property type="entry name" value="Glycos_transf_3"/>
    <property type="match status" value="1"/>
</dbReference>
<dbReference type="InterPro" id="IPR000053">
    <property type="entry name" value="Thymidine/pyrmidine_PPase"/>
</dbReference>
<dbReference type="InterPro" id="IPR017872">
    <property type="entry name" value="Pyrmidine_PPase_CS"/>
</dbReference>
<dbReference type="RefSeq" id="WP_270895401.1">
    <property type="nucleotide sequence ID" value="NZ_JBHSPF010000045.1"/>
</dbReference>
<comment type="caution">
    <text evidence="13">The sequence shown here is derived from an EMBL/GenBank/DDBJ whole genome shotgun (WGS) entry which is preliminary data.</text>
</comment>
<evidence type="ECO:0000256" key="7">
    <source>
        <dbReference type="ARBA" id="ARBA00014680"/>
    </source>
</evidence>
<dbReference type="InterPro" id="IPR000312">
    <property type="entry name" value="Glycosyl_Trfase_fam3"/>
</dbReference>
<dbReference type="PANTHER" id="PTHR10515:SF0">
    <property type="entry name" value="THYMIDINE PHOSPHORYLASE"/>
    <property type="match status" value="1"/>
</dbReference>
<keyword evidence="8 13" id="KW-0328">Glycosyltransferase</keyword>
<dbReference type="InterPro" id="IPR018090">
    <property type="entry name" value="Pyrmidine_PPas_bac/euk"/>
</dbReference>
<dbReference type="EC" id="2.4.2.2" evidence="6"/>
<reference evidence="14" key="1">
    <citation type="journal article" date="2019" name="Int. J. Syst. Evol. Microbiol.">
        <title>The Global Catalogue of Microorganisms (GCM) 10K type strain sequencing project: providing services to taxonomists for standard genome sequencing and annotation.</title>
        <authorList>
            <consortium name="The Broad Institute Genomics Platform"/>
            <consortium name="The Broad Institute Genome Sequencing Center for Infectious Disease"/>
            <person name="Wu L."/>
            <person name="Ma J."/>
        </authorList>
    </citation>
    <scope>NUCLEOTIDE SEQUENCE [LARGE SCALE GENOMIC DNA]</scope>
    <source>
        <strain evidence="14">CGMCC 1.15790</strain>
    </source>
</reference>
<dbReference type="InterPro" id="IPR036320">
    <property type="entry name" value="Glycosyl_Trfase_fam3_N_dom_sf"/>
</dbReference>
<comment type="catalytic activity">
    <reaction evidence="10">
        <text>uridine + phosphate = alpha-D-ribose 1-phosphate + uracil</text>
        <dbReference type="Rhea" id="RHEA:24388"/>
        <dbReference type="ChEBI" id="CHEBI:16704"/>
        <dbReference type="ChEBI" id="CHEBI:17568"/>
        <dbReference type="ChEBI" id="CHEBI:43474"/>
        <dbReference type="ChEBI" id="CHEBI:57720"/>
        <dbReference type="EC" id="2.4.2.2"/>
    </reaction>
</comment>
<dbReference type="InterPro" id="IPR013102">
    <property type="entry name" value="PYNP_C"/>
</dbReference>
<dbReference type="SUPFAM" id="SSF54680">
    <property type="entry name" value="Pyrimidine nucleoside phosphorylase C-terminal domain"/>
    <property type="match status" value="1"/>
</dbReference>
<sequence length="436" mass="47553">MRAVDIIQKKRDGHALSKEEIENFISSYTKGTIPDYQAAALLMAIYFQGMYESEVSELTKAMVHSGETVDLSMIQGVKVDKHSTGGVGDKLTLTVLPIVASLGIPVPKMSGRGLGHTGGTIDKLEAIPGYQTELATEQFIDLVNKNYMAVIGQSGNLTPADKKLYALRDVTATVHSIPLIASSVMSKKIAAGADRIVLDVKCGAGAFMENREEAMTLAKTMVNIGHALGRKTVALITNMDEPLGYYIGNGLEIKEAVDVLTGKGPEDLYELTKTLATYMVMLGKEMSQKEAETLVTDALLSGQARNKLKENVKSQGGDVRYIENTELFLQAKEQTTITAPTDGYIRHIDPKMIGQGAMMVGAGREKLGDTIDHEAGVQLHKKRGDWVEKGDKIATIYHQKQLKKDVLTLVSQAFHWSNHPVSKKPYIYQVITAPTE</sequence>
<evidence type="ECO:0000313" key="14">
    <source>
        <dbReference type="Proteomes" id="UP001596143"/>
    </source>
</evidence>
<dbReference type="PROSITE" id="PS00647">
    <property type="entry name" value="THYMID_PHOSPHORYLASE"/>
    <property type="match status" value="1"/>
</dbReference>
<comment type="subunit">
    <text evidence="5">Homodimer.</text>
</comment>
<evidence type="ECO:0000256" key="3">
    <source>
        <dbReference type="ARBA" id="ARBA00003877"/>
    </source>
</evidence>
<comment type="catalytic activity">
    <reaction evidence="11">
        <text>thymidine + phosphate = 2-deoxy-alpha-D-ribose 1-phosphate + thymine</text>
        <dbReference type="Rhea" id="RHEA:16037"/>
        <dbReference type="ChEBI" id="CHEBI:17748"/>
        <dbReference type="ChEBI" id="CHEBI:17821"/>
        <dbReference type="ChEBI" id="CHEBI:43474"/>
        <dbReference type="ChEBI" id="CHEBI:57259"/>
        <dbReference type="EC" id="2.4.2.2"/>
    </reaction>
</comment>
<dbReference type="SMART" id="SM00941">
    <property type="entry name" value="PYNP_C"/>
    <property type="match status" value="1"/>
</dbReference>
<evidence type="ECO:0000256" key="10">
    <source>
        <dbReference type="ARBA" id="ARBA00048453"/>
    </source>
</evidence>
<dbReference type="InterPro" id="IPR017459">
    <property type="entry name" value="Glycosyl_Trfase_fam3_N_dom"/>
</dbReference>
<dbReference type="Gene3D" id="3.40.1030.10">
    <property type="entry name" value="Nucleoside phosphorylase/phosphoribosyltransferase catalytic domain"/>
    <property type="match status" value="1"/>
</dbReference>
<dbReference type="SUPFAM" id="SSF47648">
    <property type="entry name" value="Nucleoside phosphorylase/phosphoribosyltransferase N-terminal domain"/>
    <property type="match status" value="1"/>
</dbReference>
<dbReference type="GO" id="GO:0016154">
    <property type="term" value="F:pyrimidine-nucleoside phosphorylase activity"/>
    <property type="evidence" value="ECO:0007669"/>
    <property type="project" value="UniProtKB-EC"/>
</dbReference>
<dbReference type="Gene3D" id="1.20.970.10">
    <property type="entry name" value="Transferase, Pyrimidine Nucleoside Phosphorylase, Chain C"/>
    <property type="match status" value="1"/>
</dbReference>
<dbReference type="InterPro" id="IPR036566">
    <property type="entry name" value="PYNP-like_C_sf"/>
</dbReference>
<dbReference type="PIRSF" id="PIRSF000478">
    <property type="entry name" value="TP_PyNP"/>
    <property type="match status" value="1"/>
</dbReference>
<dbReference type="NCBIfam" id="TIGR02644">
    <property type="entry name" value="Y_phosphoryl"/>
    <property type="match status" value="1"/>
</dbReference>
<feature type="domain" description="Pyrimidine nucleoside phosphorylase C-terminal" evidence="12">
    <location>
        <begin position="344"/>
        <end position="417"/>
    </location>
</feature>
<dbReference type="EMBL" id="JBHSPF010000045">
    <property type="protein sequence ID" value="MFC5629028.1"/>
    <property type="molecule type" value="Genomic_DNA"/>
</dbReference>
<protein>
    <recommendedName>
        <fullName evidence="7">Pyrimidine-nucleoside phosphorylase</fullName>
        <ecNumber evidence="6">2.4.2.2</ecNumber>
    </recommendedName>
</protein>
<comment type="similarity">
    <text evidence="4">Belongs to the thymidine/pyrimidine-nucleoside phosphorylase family.</text>
</comment>
<dbReference type="NCBIfam" id="NF004490">
    <property type="entry name" value="PRK05820.1"/>
    <property type="match status" value="1"/>
</dbReference>
<comment type="cofactor">
    <cofactor evidence="2">
        <name>K(+)</name>
        <dbReference type="ChEBI" id="CHEBI:29103"/>
    </cofactor>
</comment>
<dbReference type="PANTHER" id="PTHR10515">
    <property type="entry name" value="THYMIDINE PHOSPHORYLASE"/>
    <property type="match status" value="1"/>
</dbReference>
<evidence type="ECO:0000256" key="6">
    <source>
        <dbReference type="ARBA" id="ARBA00011889"/>
    </source>
</evidence>
<dbReference type="InterPro" id="IPR035902">
    <property type="entry name" value="Nuc_phospho_transferase"/>
</dbReference>
<dbReference type="Pfam" id="PF02885">
    <property type="entry name" value="Glycos_trans_3N"/>
    <property type="match status" value="1"/>
</dbReference>
<comment type="catalytic activity">
    <reaction evidence="1">
        <text>2'-deoxyuridine + phosphate = 2-deoxy-alpha-D-ribose 1-phosphate + uracil</text>
        <dbReference type="Rhea" id="RHEA:22824"/>
        <dbReference type="ChEBI" id="CHEBI:16450"/>
        <dbReference type="ChEBI" id="CHEBI:17568"/>
        <dbReference type="ChEBI" id="CHEBI:43474"/>
        <dbReference type="ChEBI" id="CHEBI:57259"/>
        <dbReference type="EC" id="2.4.2.2"/>
    </reaction>
</comment>
<comment type="function">
    <text evidence="3">Catalyzes phosphorolysis of the pyrimidine nucleosides uridine, thymidine and 2'-deoxyuridine with the formation of the corresponding pyrimidine base and ribose-1-phosphate.</text>
</comment>
<dbReference type="NCBIfam" id="NF004747">
    <property type="entry name" value="PRK06078.1"/>
    <property type="match status" value="1"/>
</dbReference>
<dbReference type="Proteomes" id="UP001596143">
    <property type="component" value="Unassembled WGS sequence"/>
</dbReference>
<keyword evidence="9 13" id="KW-0808">Transferase</keyword>
<evidence type="ECO:0000256" key="11">
    <source>
        <dbReference type="ARBA" id="ARBA00048525"/>
    </source>
</evidence>
<evidence type="ECO:0000256" key="9">
    <source>
        <dbReference type="ARBA" id="ARBA00022679"/>
    </source>
</evidence>
<evidence type="ECO:0000256" key="1">
    <source>
        <dbReference type="ARBA" id="ARBA00001066"/>
    </source>
</evidence>
<dbReference type="SUPFAM" id="SSF52418">
    <property type="entry name" value="Nucleoside phosphorylase/phosphoribosyltransferase catalytic domain"/>
    <property type="match status" value="1"/>
</dbReference>